<feature type="transmembrane region" description="Helical" evidence="7">
    <location>
        <begin position="202"/>
        <end position="224"/>
    </location>
</feature>
<name>A0A2U3KTE4_9FIRM</name>
<feature type="transmembrane region" description="Helical" evidence="7">
    <location>
        <begin position="263"/>
        <end position="283"/>
    </location>
</feature>
<dbReference type="Pfam" id="PF03601">
    <property type="entry name" value="Cons_hypoth698"/>
    <property type="match status" value="1"/>
</dbReference>
<sequence length="300" mass="32779">MNAEGNELFQKKPMLKSEDWWAVWLGLFVFALSLGPIIGMDLLGWVVKFNVWVDSSKALVPVSQTFQNMSGIYSAFLTYLFLLVITTIGAAAMGAKVKKYIIGFSVIFWISFLCLFFGNNAYIAATPDKQASLKIPWSMSRGEMGFVIAMIVGLIIGNFFEGFAKFLEEAAKPEWFIKTGIVILGAAIGIKTVGALGLANTVIIRGLCAVIEAYLIYWPVTYFIARKYFKFTPEWAAPLASGVSICGVSAAIATAAAIRARPIVPVILSAVIIVFVAVEMLILPLMASTWLFHEGPSCEE</sequence>
<dbReference type="EMBL" id="OMOF01000188">
    <property type="protein sequence ID" value="SPF42928.1"/>
    <property type="molecule type" value="Genomic_DNA"/>
</dbReference>
<feature type="transmembrane region" description="Helical" evidence="7">
    <location>
        <begin position="21"/>
        <end position="47"/>
    </location>
</feature>
<comment type="subcellular location">
    <subcellularLocation>
        <location evidence="1">Cell membrane</location>
        <topology evidence="1">Multi-pass membrane protein</topology>
    </subcellularLocation>
</comment>
<evidence type="ECO:0000256" key="5">
    <source>
        <dbReference type="ARBA" id="ARBA00022989"/>
    </source>
</evidence>
<evidence type="ECO:0000313" key="9">
    <source>
        <dbReference type="Proteomes" id="UP000238916"/>
    </source>
</evidence>
<accession>A0A2U3KTE4</accession>
<feature type="transmembrane region" description="Helical" evidence="7">
    <location>
        <begin position="175"/>
        <end position="196"/>
    </location>
</feature>
<dbReference type="PANTHER" id="PTHR30106:SF1">
    <property type="entry name" value="UPF0324 MEMBRANE PROTEIN FN0533"/>
    <property type="match status" value="1"/>
</dbReference>
<evidence type="ECO:0000256" key="4">
    <source>
        <dbReference type="ARBA" id="ARBA00022692"/>
    </source>
</evidence>
<evidence type="ECO:0000256" key="2">
    <source>
        <dbReference type="ARBA" id="ARBA00007977"/>
    </source>
</evidence>
<gene>
    <name evidence="8" type="ORF">SBF1_2680020</name>
</gene>
<dbReference type="AlphaFoldDB" id="A0A2U3KTE4"/>
<dbReference type="GO" id="GO:0005886">
    <property type="term" value="C:plasma membrane"/>
    <property type="evidence" value="ECO:0007669"/>
    <property type="project" value="UniProtKB-SubCell"/>
</dbReference>
<evidence type="ECO:0008006" key="10">
    <source>
        <dbReference type="Google" id="ProtNLM"/>
    </source>
</evidence>
<evidence type="ECO:0000256" key="1">
    <source>
        <dbReference type="ARBA" id="ARBA00004651"/>
    </source>
</evidence>
<comment type="similarity">
    <text evidence="2">Belongs to the UPF0324 family.</text>
</comment>
<protein>
    <recommendedName>
        <fullName evidence="10">Sulfate exporter family transporter</fullName>
    </recommendedName>
</protein>
<evidence type="ECO:0000256" key="3">
    <source>
        <dbReference type="ARBA" id="ARBA00022475"/>
    </source>
</evidence>
<evidence type="ECO:0000256" key="7">
    <source>
        <dbReference type="SAM" id="Phobius"/>
    </source>
</evidence>
<organism evidence="8 9">
    <name type="scientific">Candidatus Desulfosporosinus infrequens</name>
    <dbReference type="NCBI Taxonomy" id="2043169"/>
    <lineage>
        <taxon>Bacteria</taxon>
        <taxon>Bacillati</taxon>
        <taxon>Bacillota</taxon>
        <taxon>Clostridia</taxon>
        <taxon>Eubacteriales</taxon>
        <taxon>Desulfitobacteriaceae</taxon>
        <taxon>Desulfosporosinus</taxon>
    </lineage>
</organism>
<feature type="transmembrane region" description="Helical" evidence="7">
    <location>
        <begin position="236"/>
        <end position="257"/>
    </location>
</feature>
<feature type="transmembrane region" description="Helical" evidence="7">
    <location>
        <begin position="72"/>
        <end position="93"/>
    </location>
</feature>
<keyword evidence="3" id="KW-1003">Cell membrane</keyword>
<dbReference type="PANTHER" id="PTHR30106">
    <property type="entry name" value="INNER MEMBRANE PROTEIN YEIH-RELATED"/>
    <property type="match status" value="1"/>
</dbReference>
<keyword evidence="4 7" id="KW-0812">Transmembrane</keyword>
<feature type="transmembrane region" description="Helical" evidence="7">
    <location>
        <begin position="144"/>
        <end position="163"/>
    </location>
</feature>
<dbReference type="Proteomes" id="UP000238916">
    <property type="component" value="Unassembled WGS sequence"/>
</dbReference>
<keyword evidence="5 7" id="KW-1133">Transmembrane helix</keyword>
<dbReference type="InterPro" id="IPR018383">
    <property type="entry name" value="UPF0324_pro"/>
</dbReference>
<evidence type="ECO:0000313" key="8">
    <source>
        <dbReference type="EMBL" id="SPF42928.1"/>
    </source>
</evidence>
<feature type="transmembrane region" description="Helical" evidence="7">
    <location>
        <begin position="100"/>
        <end position="124"/>
    </location>
</feature>
<proteinExistence type="inferred from homology"/>
<evidence type="ECO:0000256" key="6">
    <source>
        <dbReference type="ARBA" id="ARBA00023136"/>
    </source>
</evidence>
<keyword evidence="6 7" id="KW-0472">Membrane</keyword>
<reference evidence="9" key="1">
    <citation type="submission" date="2018-02" db="EMBL/GenBank/DDBJ databases">
        <authorList>
            <person name="Hausmann B."/>
        </authorList>
    </citation>
    <scope>NUCLEOTIDE SEQUENCE [LARGE SCALE GENOMIC DNA]</scope>
    <source>
        <strain evidence="9">Peat soil MAG SbF1</strain>
    </source>
</reference>